<dbReference type="GO" id="GO:0016301">
    <property type="term" value="F:kinase activity"/>
    <property type="evidence" value="ECO:0007669"/>
    <property type="project" value="UniProtKB-KW"/>
</dbReference>
<dbReference type="Proteomes" id="UP000193435">
    <property type="component" value="Unassembled WGS sequence"/>
</dbReference>
<accession>A0A1X7MP65</accession>
<reference evidence="1 2" key="1">
    <citation type="submission" date="2017-04" db="EMBL/GenBank/DDBJ databases">
        <authorList>
            <person name="Afonso C.L."/>
            <person name="Miller P.J."/>
            <person name="Scott M.A."/>
            <person name="Spackman E."/>
            <person name="Goraichik I."/>
            <person name="Dimitrov K.M."/>
            <person name="Suarez D.L."/>
            <person name="Swayne D.E."/>
        </authorList>
    </citation>
    <scope>NUCLEOTIDE SEQUENCE [LARGE SCALE GENOMIC DNA]</scope>
    <source>
        <strain evidence="1 2">LMG26642</strain>
    </source>
</reference>
<dbReference type="RefSeq" id="WP_085558576.1">
    <property type="nucleotide sequence ID" value="NZ_FOAH01000017.1"/>
</dbReference>
<dbReference type="STRING" id="1073423.SAMN04488700_0210"/>
<dbReference type="Gene3D" id="1.10.1070.20">
    <property type="match status" value="1"/>
</dbReference>
<dbReference type="AlphaFoldDB" id="A0A1X7MP65"/>
<protein>
    <submittedName>
        <fullName evidence="1">Uncharacterized protein</fullName>
    </submittedName>
</protein>
<keyword evidence="2" id="KW-1185">Reference proteome</keyword>
<dbReference type="OrthoDB" id="9812605at2"/>
<proteinExistence type="predicted"/>
<gene>
    <name evidence="1" type="ORF">SAMN04488700_0210</name>
</gene>
<evidence type="ECO:0000313" key="2">
    <source>
        <dbReference type="Proteomes" id="UP000193435"/>
    </source>
</evidence>
<sequence length="285" mass="33605">MIIDVSDWEIDEAWTTGTREKKWLIESKCENKSKWLFKEPKIVGEMYAEVASYKIGTNVFYLNMPKTEFAIYNNSQGIISKSFLQKYSNFDYIESVDYFGPDFDIGNLLTYTIDSAIQIVRSFRLEYDFVSMCIFDYLIANQDRHCENWGILESKARINNKIMAPIYDCGSSMFNGYDDASVKDLFNDKKRFEAYTNKSKSIFTVDGKRKPKSEELLKFLIKDNEMLFRKCFSRYRECTYDIIYRSIKDIPIDIMTNERKKLVSKLIIYRISTISNLLERGEKLC</sequence>
<organism evidence="1 2">
    <name type="scientific">Carnobacterium iners</name>
    <dbReference type="NCBI Taxonomy" id="1073423"/>
    <lineage>
        <taxon>Bacteria</taxon>
        <taxon>Bacillati</taxon>
        <taxon>Bacillota</taxon>
        <taxon>Bacilli</taxon>
        <taxon>Lactobacillales</taxon>
        <taxon>Carnobacteriaceae</taxon>
        <taxon>Carnobacterium</taxon>
    </lineage>
</organism>
<dbReference type="EMBL" id="FXBJ01000002">
    <property type="protein sequence ID" value="SMH26639.1"/>
    <property type="molecule type" value="Genomic_DNA"/>
</dbReference>
<name>A0A1X7MP65_9LACT</name>
<evidence type="ECO:0000313" key="1">
    <source>
        <dbReference type="EMBL" id="SMH26639.1"/>
    </source>
</evidence>